<reference evidence="2 3" key="1">
    <citation type="submission" date="2017-09" db="EMBL/GenBank/DDBJ databases">
        <title>Complete genome of Salmonella enterica subsp. diarizonae isolated from stool of a patient with bacterial enteropathy.</title>
        <authorList>
            <person name="Zhou J."/>
            <person name="Chen Q."/>
            <person name="Guo L."/>
            <person name="Fan J."/>
        </authorList>
    </citation>
    <scope>NUCLEOTIDE SEQUENCE [LARGE SCALE GENOMIC DNA]</scope>
    <source>
        <strain evidence="2 3">HZS154</strain>
    </source>
</reference>
<name>A0A2I5HC74_SALDZ</name>
<accession>A0A2I5HC74</accession>
<proteinExistence type="predicted"/>
<feature type="signal peptide" evidence="1">
    <location>
        <begin position="1"/>
        <end position="24"/>
    </location>
</feature>
<keyword evidence="1" id="KW-0732">Signal</keyword>
<feature type="chain" id="PRO_5030048914" evidence="1">
    <location>
        <begin position="25"/>
        <end position="111"/>
    </location>
</feature>
<gene>
    <name evidence="2" type="ORF">CNQ75_00630</name>
</gene>
<organism evidence="2 3">
    <name type="scientific">Salmonella diarizonae</name>
    <dbReference type="NCBI Taxonomy" id="59204"/>
    <lineage>
        <taxon>Bacteria</taxon>
        <taxon>Pseudomonadati</taxon>
        <taxon>Pseudomonadota</taxon>
        <taxon>Gammaproteobacteria</taxon>
        <taxon>Enterobacterales</taxon>
        <taxon>Enterobacteriaceae</taxon>
        <taxon>Salmonella</taxon>
    </lineage>
</organism>
<evidence type="ECO:0000313" key="3">
    <source>
        <dbReference type="Proteomes" id="UP000230639"/>
    </source>
</evidence>
<evidence type="ECO:0000256" key="1">
    <source>
        <dbReference type="SAM" id="SignalP"/>
    </source>
</evidence>
<dbReference type="EMBL" id="CP023345">
    <property type="protein sequence ID" value="ATW53169.1"/>
    <property type="molecule type" value="Genomic_DNA"/>
</dbReference>
<dbReference type="AlphaFoldDB" id="A0A2I5HC74"/>
<evidence type="ECO:0000313" key="2">
    <source>
        <dbReference type="EMBL" id="ATW53169.1"/>
    </source>
</evidence>
<sequence>MRRILVKKILFALTGLLFAVGAHADYLRDIQVTMQKANSGTEALMLWNVYRMTDSGGDSVVCGFVKGFDNTAHFVPFLYKGGELFMDDDAHPEWGQQAYQVSPCSRTTSPV</sequence>
<protein>
    <submittedName>
        <fullName evidence="2">Uncharacterized protein</fullName>
    </submittedName>
</protein>
<dbReference type="Proteomes" id="UP000230639">
    <property type="component" value="Chromosome"/>
</dbReference>